<keyword evidence="2" id="KW-1185">Reference proteome</keyword>
<gene>
    <name evidence="1" type="ORF">SGA01_28440</name>
</gene>
<organism evidence="1 2">
    <name type="scientific">Streptomyces gardneri</name>
    <dbReference type="NCBI Taxonomy" id="66892"/>
    <lineage>
        <taxon>Bacteria</taxon>
        <taxon>Bacillati</taxon>
        <taxon>Actinomycetota</taxon>
        <taxon>Actinomycetes</taxon>
        <taxon>Kitasatosporales</taxon>
        <taxon>Streptomycetaceae</taxon>
        <taxon>Streptomyces</taxon>
    </lineage>
</organism>
<evidence type="ECO:0000313" key="2">
    <source>
        <dbReference type="Proteomes" id="UP000315226"/>
    </source>
</evidence>
<protein>
    <submittedName>
        <fullName evidence="1">Uncharacterized protein</fullName>
    </submittedName>
</protein>
<dbReference type="Proteomes" id="UP000315226">
    <property type="component" value="Unassembled WGS sequence"/>
</dbReference>
<sequence length="83" mass="8713">MFVNGQGEGDGAAFLAGLNTTGLSRFINAATSTWCAGSRRWCAGSGPRTARLQHRFLEEPTLGSGFQDLTVSHRAKSVGLGTV</sequence>
<proteinExistence type="predicted"/>
<dbReference type="AlphaFoldDB" id="A0A4Y3RIN9"/>
<comment type="caution">
    <text evidence="1">The sequence shown here is derived from an EMBL/GenBank/DDBJ whole genome shotgun (WGS) entry which is preliminary data.</text>
</comment>
<name>A0A4Y3RIN9_9ACTN</name>
<dbReference type="EMBL" id="BJMN01000016">
    <property type="protein sequence ID" value="GEB57239.1"/>
    <property type="molecule type" value="Genomic_DNA"/>
</dbReference>
<evidence type="ECO:0000313" key="1">
    <source>
        <dbReference type="EMBL" id="GEB57239.1"/>
    </source>
</evidence>
<reference evidence="1 2" key="1">
    <citation type="submission" date="2019-06" db="EMBL/GenBank/DDBJ databases">
        <title>Whole genome shotgun sequence of Streptomyces gardneri NBRC 12865.</title>
        <authorList>
            <person name="Hosoyama A."/>
            <person name="Uohara A."/>
            <person name="Ohji S."/>
            <person name="Ichikawa N."/>
        </authorList>
    </citation>
    <scope>NUCLEOTIDE SEQUENCE [LARGE SCALE GENOMIC DNA]</scope>
    <source>
        <strain evidence="1 2">NBRC 12865</strain>
    </source>
</reference>
<accession>A0A4Y3RIN9</accession>